<dbReference type="Pfam" id="PF07762">
    <property type="entry name" value="DUF1618"/>
    <property type="match status" value="1"/>
</dbReference>
<dbReference type="Proteomes" id="UP000729402">
    <property type="component" value="Unassembled WGS sequence"/>
</dbReference>
<evidence type="ECO:0000259" key="1">
    <source>
        <dbReference type="Pfam" id="PF07762"/>
    </source>
</evidence>
<dbReference type="InterPro" id="IPR011676">
    <property type="entry name" value="DUF1618"/>
</dbReference>
<dbReference type="PANTHER" id="PTHR33086:SF6">
    <property type="entry name" value="OS01G0245532 PROTEIN"/>
    <property type="match status" value="1"/>
</dbReference>
<accession>A0A8J5SXK3</accession>
<evidence type="ECO:0000313" key="2">
    <source>
        <dbReference type="EMBL" id="KAG8068905.1"/>
    </source>
</evidence>
<sequence length="258" mass="29327">MSGKTEVFPQCEKMVSRPDEILVLTLMQRPWSILTSSILLQQKDCLRLGNDGVRMFWGGHPPKTTVVYFDANEQGNVDAEYCYVSAVDLTSGDFLICAGYKLKKRARKTSYVPRTTRRQWNGNGVIAHGRRLFLTDLSDGLLMCDLFSFSPRIKLQFIPLPQGCELAEGTASDLITKRRFVNVSCGMLRFVHMEDRGPDKTPVVKLWTLNDLPDGDGITWRHEYTLNFRTIWEHQSFRAATGLQGGAPFRWAHPPLEV</sequence>
<organism evidence="2 3">
    <name type="scientific">Zizania palustris</name>
    <name type="common">Northern wild rice</name>
    <dbReference type="NCBI Taxonomy" id="103762"/>
    <lineage>
        <taxon>Eukaryota</taxon>
        <taxon>Viridiplantae</taxon>
        <taxon>Streptophyta</taxon>
        <taxon>Embryophyta</taxon>
        <taxon>Tracheophyta</taxon>
        <taxon>Spermatophyta</taxon>
        <taxon>Magnoliopsida</taxon>
        <taxon>Liliopsida</taxon>
        <taxon>Poales</taxon>
        <taxon>Poaceae</taxon>
        <taxon>BOP clade</taxon>
        <taxon>Oryzoideae</taxon>
        <taxon>Oryzeae</taxon>
        <taxon>Zizaniinae</taxon>
        <taxon>Zizania</taxon>
    </lineage>
</organism>
<comment type="caution">
    <text evidence="2">The sequence shown here is derived from an EMBL/GenBank/DDBJ whole genome shotgun (WGS) entry which is preliminary data.</text>
</comment>
<feature type="domain" description="DUF1618" evidence="1">
    <location>
        <begin position="136"/>
        <end position="248"/>
    </location>
</feature>
<keyword evidence="3" id="KW-1185">Reference proteome</keyword>
<reference evidence="2" key="2">
    <citation type="submission" date="2021-02" db="EMBL/GenBank/DDBJ databases">
        <authorList>
            <person name="Kimball J.A."/>
            <person name="Haas M.W."/>
            <person name="Macchietto M."/>
            <person name="Kono T."/>
            <person name="Duquette J."/>
            <person name="Shao M."/>
        </authorList>
    </citation>
    <scope>NUCLEOTIDE SEQUENCE</scope>
    <source>
        <tissue evidence="2">Fresh leaf tissue</tissue>
    </source>
</reference>
<evidence type="ECO:0000313" key="3">
    <source>
        <dbReference type="Proteomes" id="UP000729402"/>
    </source>
</evidence>
<reference evidence="2" key="1">
    <citation type="journal article" date="2021" name="bioRxiv">
        <title>Whole Genome Assembly and Annotation of Northern Wild Rice, Zizania palustris L., Supports a Whole Genome Duplication in the Zizania Genus.</title>
        <authorList>
            <person name="Haas M."/>
            <person name="Kono T."/>
            <person name="Macchietto M."/>
            <person name="Millas R."/>
            <person name="McGilp L."/>
            <person name="Shao M."/>
            <person name="Duquette J."/>
            <person name="Hirsch C.N."/>
            <person name="Kimball J."/>
        </authorList>
    </citation>
    <scope>NUCLEOTIDE SEQUENCE</scope>
    <source>
        <tissue evidence="2">Fresh leaf tissue</tissue>
    </source>
</reference>
<dbReference type="AlphaFoldDB" id="A0A8J5SXK3"/>
<gene>
    <name evidence="2" type="ORF">GUJ93_ZPchr0005g14886</name>
</gene>
<dbReference type="EMBL" id="JAAALK010000284">
    <property type="protein sequence ID" value="KAG8068905.1"/>
    <property type="molecule type" value="Genomic_DNA"/>
</dbReference>
<name>A0A8J5SXK3_ZIZPA</name>
<protein>
    <recommendedName>
        <fullName evidence="1">DUF1618 domain-containing protein</fullName>
    </recommendedName>
</protein>
<proteinExistence type="predicted"/>
<dbReference type="PANTHER" id="PTHR33086">
    <property type="entry name" value="OS05G0468200 PROTEIN-RELATED"/>
    <property type="match status" value="1"/>
</dbReference>